<feature type="signal peptide" evidence="2">
    <location>
        <begin position="1"/>
        <end position="22"/>
    </location>
</feature>
<feature type="region of interest" description="Disordered" evidence="1">
    <location>
        <begin position="138"/>
        <end position="172"/>
    </location>
</feature>
<keyword evidence="2" id="KW-0732">Signal</keyword>
<dbReference type="Proteomes" id="UP000002033">
    <property type="component" value="Chromosome"/>
</dbReference>
<feature type="chain" id="PRO_5003116405" evidence="2">
    <location>
        <begin position="23"/>
        <end position="172"/>
    </location>
</feature>
<proteinExistence type="predicted"/>
<accession>D8JRK4</accession>
<keyword evidence="4" id="KW-1185">Reference proteome</keyword>
<evidence type="ECO:0000256" key="1">
    <source>
        <dbReference type="SAM" id="MobiDB-lite"/>
    </source>
</evidence>
<feature type="compositionally biased region" description="Pro residues" evidence="1">
    <location>
        <begin position="144"/>
        <end position="159"/>
    </location>
</feature>
<dbReference type="RefSeq" id="WP_013214452.1">
    <property type="nucleotide sequence ID" value="NC_014313.1"/>
</dbReference>
<dbReference type="KEGG" id="hdn:Hden_0411"/>
<dbReference type="eggNOG" id="ENOG5032YD6">
    <property type="taxonomic scope" value="Bacteria"/>
</dbReference>
<dbReference type="STRING" id="582899.Hden_0411"/>
<evidence type="ECO:0000313" key="4">
    <source>
        <dbReference type="Proteomes" id="UP000002033"/>
    </source>
</evidence>
<feature type="region of interest" description="Disordered" evidence="1">
    <location>
        <begin position="94"/>
        <end position="119"/>
    </location>
</feature>
<dbReference type="HOGENOM" id="CLU_132580_0_0_5"/>
<dbReference type="CDD" id="cd14724">
    <property type="entry name" value="ZIP_Gal4-like_1"/>
    <property type="match status" value="1"/>
</dbReference>
<dbReference type="EMBL" id="CP002083">
    <property type="protein sequence ID" value="ADJ22233.1"/>
    <property type="molecule type" value="Genomic_DNA"/>
</dbReference>
<evidence type="ECO:0000256" key="2">
    <source>
        <dbReference type="SAM" id="SignalP"/>
    </source>
</evidence>
<dbReference type="AlphaFoldDB" id="D8JRK4"/>
<organism evidence="3 4">
    <name type="scientific">Hyphomicrobium denitrificans (strain ATCC 51888 / DSM 1869 / NCIMB 11706 / TK 0415)</name>
    <dbReference type="NCBI Taxonomy" id="582899"/>
    <lineage>
        <taxon>Bacteria</taxon>
        <taxon>Pseudomonadati</taxon>
        <taxon>Pseudomonadota</taxon>
        <taxon>Alphaproteobacteria</taxon>
        <taxon>Hyphomicrobiales</taxon>
        <taxon>Hyphomicrobiaceae</taxon>
        <taxon>Hyphomicrobium</taxon>
    </lineage>
</organism>
<evidence type="ECO:0000313" key="3">
    <source>
        <dbReference type="EMBL" id="ADJ22233.1"/>
    </source>
</evidence>
<sequence precursor="true">MRKTIVWGATLAALALTGAAVADTADNAGRFTMSPVDGGFLRLDKETGAVAMCARSGTAWACAPVEDRTPAAAAADVTKLERENRDLKDRVKALEESLETKVPLEGPPGGKAELPTEQEIDQALDYLERVYKKVRDRVKDLDKPLPPPPADATPPPLDAPPHADAPPSKGSL</sequence>
<gene>
    <name evidence="3" type="ordered locus">Hden_0411</name>
</gene>
<protein>
    <submittedName>
        <fullName evidence="3">Uncharacterized protein</fullName>
    </submittedName>
</protein>
<feature type="compositionally biased region" description="Low complexity" evidence="1">
    <location>
        <begin position="160"/>
        <end position="172"/>
    </location>
</feature>
<name>D8JRK4_HYPDA</name>
<reference evidence="4" key="1">
    <citation type="journal article" date="2011" name="J. Bacteriol.">
        <title>Genome sequences of eight morphologically diverse alphaproteobacteria.</title>
        <authorList>
            <consortium name="US DOE Joint Genome Institute"/>
            <person name="Brown P.J."/>
            <person name="Kysela D.T."/>
            <person name="Buechlein A."/>
            <person name="Hemmerich C."/>
            <person name="Brun Y.V."/>
        </authorList>
    </citation>
    <scope>NUCLEOTIDE SEQUENCE [LARGE SCALE GENOMIC DNA]</scope>
    <source>
        <strain evidence="4">ATCC 51888 / DSM 1869 / NCIB 11706 / TK 0415</strain>
    </source>
</reference>